<sequence>MNLSSRKSINKTTLEVKNTVLKLSVKMENKNMSKRGVIVALLFVALVMLHNMMVVAQVDYCHGGTEECEDHQLEACNINIDPTTNKPICPCCEPLQCVDVTLGIGICV</sequence>
<organism evidence="1 2">
    <name type="scientific">Saponaria officinalis</name>
    <name type="common">Common soapwort</name>
    <name type="synonym">Lychnis saponaria</name>
    <dbReference type="NCBI Taxonomy" id="3572"/>
    <lineage>
        <taxon>Eukaryota</taxon>
        <taxon>Viridiplantae</taxon>
        <taxon>Streptophyta</taxon>
        <taxon>Embryophyta</taxon>
        <taxon>Tracheophyta</taxon>
        <taxon>Spermatophyta</taxon>
        <taxon>Magnoliopsida</taxon>
        <taxon>eudicotyledons</taxon>
        <taxon>Gunneridae</taxon>
        <taxon>Pentapetalae</taxon>
        <taxon>Caryophyllales</taxon>
        <taxon>Caryophyllaceae</taxon>
        <taxon>Caryophylleae</taxon>
        <taxon>Saponaria</taxon>
    </lineage>
</organism>
<dbReference type="Proteomes" id="UP001443914">
    <property type="component" value="Unassembled WGS sequence"/>
</dbReference>
<evidence type="ECO:0000313" key="1">
    <source>
        <dbReference type="EMBL" id="KAK9726223.1"/>
    </source>
</evidence>
<proteinExistence type="predicted"/>
<dbReference type="EMBL" id="JBDFQZ010000005">
    <property type="protein sequence ID" value="KAK9726223.1"/>
    <property type="molecule type" value="Genomic_DNA"/>
</dbReference>
<protein>
    <recommendedName>
        <fullName evidence="3">Transmembrane protein</fullName>
    </recommendedName>
</protein>
<accession>A0AAW1KZ83</accession>
<keyword evidence="2" id="KW-1185">Reference proteome</keyword>
<name>A0AAW1KZ83_SAPOF</name>
<dbReference type="AlphaFoldDB" id="A0AAW1KZ83"/>
<evidence type="ECO:0000313" key="2">
    <source>
        <dbReference type="Proteomes" id="UP001443914"/>
    </source>
</evidence>
<reference evidence="1" key="1">
    <citation type="submission" date="2024-03" db="EMBL/GenBank/DDBJ databases">
        <title>WGS assembly of Saponaria officinalis var. Norfolk2.</title>
        <authorList>
            <person name="Jenkins J."/>
            <person name="Shu S."/>
            <person name="Grimwood J."/>
            <person name="Barry K."/>
            <person name="Goodstein D."/>
            <person name="Schmutz J."/>
            <person name="Leebens-Mack J."/>
            <person name="Osbourn A."/>
        </authorList>
    </citation>
    <scope>NUCLEOTIDE SEQUENCE [LARGE SCALE GENOMIC DNA]</scope>
    <source>
        <strain evidence="1">JIC</strain>
    </source>
</reference>
<gene>
    <name evidence="1" type="ORF">RND81_05G199500</name>
</gene>
<comment type="caution">
    <text evidence="1">The sequence shown here is derived from an EMBL/GenBank/DDBJ whole genome shotgun (WGS) entry which is preliminary data.</text>
</comment>
<evidence type="ECO:0008006" key="3">
    <source>
        <dbReference type="Google" id="ProtNLM"/>
    </source>
</evidence>